<organism evidence="1 2">
    <name type="scientific">Cohnella luojiensis</name>
    <dbReference type="NCBI Taxonomy" id="652876"/>
    <lineage>
        <taxon>Bacteria</taxon>
        <taxon>Bacillati</taxon>
        <taxon>Bacillota</taxon>
        <taxon>Bacilli</taxon>
        <taxon>Bacillales</taxon>
        <taxon>Paenibacillaceae</taxon>
        <taxon>Cohnella</taxon>
    </lineage>
</organism>
<gene>
    <name evidence="1" type="ORF">E2980_23625</name>
</gene>
<dbReference type="RefSeq" id="WP_135154687.1">
    <property type="nucleotide sequence ID" value="NZ_SOMN01000078.1"/>
</dbReference>
<evidence type="ECO:0000313" key="1">
    <source>
        <dbReference type="EMBL" id="TFE19275.1"/>
    </source>
</evidence>
<comment type="caution">
    <text evidence="1">The sequence shown here is derived from an EMBL/GenBank/DDBJ whole genome shotgun (WGS) entry which is preliminary data.</text>
</comment>
<evidence type="ECO:0000313" key="2">
    <source>
        <dbReference type="Proteomes" id="UP000297900"/>
    </source>
</evidence>
<proteinExistence type="predicted"/>
<sequence>MNEHILKALEVEIEPLIRKIVLDLRPSKVVDKDTFEQLYSKLNEYTEQIKGHDSLLRSMAGKLFYLFSTMVLEAKYTNYNSEIMDEVFRLRQVLIDVFDENIMI</sequence>
<accession>A0A4Y8LMP8</accession>
<dbReference type="Proteomes" id="UP000297900">
    <property type="component" value="Unassembled WGS sequence"/>
</dbReference>
<keyword evidence="2" id="KW-1185">Reference proteome</keyword>
<protein>
    <submittedName>
        <fullName evidence="1">Uncharacterized protein</fullName>
    </submittedName>
</protein>
<dbReference type="AlphaFoldDB" id="A0A4Y8LMP8"/>
<name>A0A4Y8LMP8_9BACL</name>
<dbReference type="EMBL" id="SOMN01000078">
    <property type="protein sequence ID" value="TFE19275.1"/>
    <property type="molecule type" value="Genomic_DNA"/>
</dbReference>
<reference evidence="1 2" key="1">
    <citation type="submission" date="2019-03" db="EMBL/GenBank/DDBJ databases">
        <title>Cohnella endophytica sp. nov., a novel endophytic bacterium isolated from bark of Sonneratia apetala.</title>
        <authorList>
            <person name="Tuo L."/>
        </authorList>
    </citation>
    <scope>NUCLEOTIDE SEQUENCE [LARGE SCALE GENOMIC DNA]</scope>
    <source>
        <strain evidence="1 2">CCTCC AB 208254</strain>
    </source>
</reference>
<dbReference type="OrthoDB" id="9867378at2"/>